<dbReference type="GO" id="GO:0030674">
    <property type="term" value="F:protein-macromolecule adaptor activity"/>
    <property type="evidence" value="ECO:0007669"/>
    <property type="project" value="TreeGrafter"/>
</dbReference>
<proteinExistence type="inferred from homology"/>
<dbReference type="OrthoDB" id="6485510at2759"/>
<evidence type="ECO:0000313" key="14">
    <source>
        <dbReference type="EMBL" id="KAF2237010.1"/>
    </source>
</evidence>
<keyword evidence="11" id="KW-1207">Sterol metabolism</keyword>
<evidence type="ECO:0000256" key="4">
    <source>
        <dbReference type="ARBA" id="ARBA00022692"/>
    </source>
</evidence>
<name>A0A6A6HHR6_VIRVR</name>
<keyword evidence="12" id="KW-0753">Steroid metabolism</keyword>
<evidence type="ECO:0000313" key="15">
    <source>
        <dbReference type="Proteomes" id="UP000800092"/>
    </source>
</evidence>
<evidence type="ECO:0000256" key="8">
    <source>
        <dbReference type="ARBA" id="ARBA00023011"/>
    </source>
</evidence>
<evidence type="ECO:0000256" key="12">
    <source>
        <dbReference type="ARBA" id="ARBA00023221"/>
    </source>
</evidence>
<keyword evidence="15" id="KW-1185">Reference proteome</keyword>
<feature type="transmembrane region" description="Helical" evidence="13">
    <location>
        <begin position="118"/>
        <end position="137"/>
    </location>
</feature>
<keyword evidence="6" id="KW-0752">Steroid biosynthesis</keyword>
<dbReference type="InterPro" id="IPR005352">
    <property type="entry name" value="Erg28"/>
</dbReference>
<dbReference type="GO" id="GO:0005789">
    <property type="term" value="C:endoplasmic reticulum membrane"/>
    <property type="evidence" value="ECO:0007669"/>
    <property type="project" value="UniProtKB-SubCell"/>
</dbReference>
<evidence type="ECO:0000256" key="6">
    <source>
        <dbReference type="ARBA" id="ARBA00022955"/>
    </source>
</evidence>
<keyword evidence="4 13" id="KW-0812">Transmembrane</keyword>
<gene>
    <name evidence="14" type="ORF">EV356DRAFT_530518</name>
</gene>
<dbReference type="PANTHER" id="PTHR15451:SF19">
    <property type="entry name" value="ERGOSTEROL BIOSYNTHETIC PROTEIN 28 HOMOLOG"/>
    <property type="match status" value="1"/>
</dbReference>
<dbReference type="Proteomes" id="UP000800092">
    <property type="component" value="Unassembled WGS sequence"/>
</dbReference>
<evidence type="ECO:0000256" key="2">
    <source>
        <dbReference type="ARBA" id="ARBA00005377"/>
    </source>
</evidence>
<keyword evidence="7 13" id="KW-1133">Transmembrane helix</keyword>
<dbReference type="PANTHER" id="PTHR15451">
    <property type="entry name" value="ERGOSTEROL BIOSYNTHETIC PROTEIN 28-RELATED"/>
    <property type="match status" value="1"/>
</dbReference>
<evidence type="ECO:0000256" key="10">
    <source>
        <dbReference type="ARBA" id="ARBA00023136"/>
    </source>
</evidence>
<comment type="subcellular location">
    <subcellularLocation>
        <location evidence="1">Endoplasmic reticulum membrane</location>
        <topology evidence="1">Multi-pass membrane protein</topology>
    </subcellularLocation>
</comment>
<keyword evidence="3" id="KW-0444">Lipid biosynthesis</keyword>
<accession>A0A6A6HHR6</accession>
<protein>
    <submittedName>
        <fullName evidence="14">Erg28 protein</fullName>
    </submittedName>
</protein>
<evidence type="ECO:0000256" key="1">
    <source>
        <dbReference type="ARBA" id="ARBA00004477"/>
    </source>
</evidence>
<keyword evidence="9" id="KW-0443">Lipid metabolism</keyword>
<dbReference type="GO" id="GO:0016126">
    <property type="term" value="P:sterol biosynthetic process"/>
    <property type="evidence" value="ECO:0007669"/>
    <property type="project" value="UniProtKB-KW"/>
</dbReference>
<evidence type="ECO:0000256" key="5">
    <source>
        <dbReference type="ARBA" id="ARBA00022824"/>
    </source>
</evidence>
<keyword evidence="8" id="KW-0756">Sterol biosynthesis</keyword>
<sequence>MSLSSVLPEGPGLLPYWLLTVALTGIGNSIQSYSTLHYTQRIYNGQSSDTGKPASETSSVTPLSARTFGTWSFVSSLVRFYCAYDITNKPLYDLAMWTCVTGMIHFGLEWSVFKSGRIGVPLLSPVVVAGATFAWMFTQRETYLG</sequence>
<evidence type="ECO:0000256" key="13">
    <source>
        <dbReference type="SAM" id="Phobius"/>
    </source>
</evidence>
<dbReference type="Pfam" id="PF03694">
    <property type="entry name" value="Erg28"/>
    <property type="match status" value="1"/>
</dbReference>
<keyword evidence="10 13" id="KW-0472">Membrane</keyword>
<keyword evidence="5" id="KW-0256">Endoplasmic reticulum</keyword>
<dbReference type="AlphaFoldDB" id="A0A6A6HHR6"/>
<comment type="similarity">
    <text evidence="2">Belongs to the ERG28 family.</text>
</comment>
<reference evidence="14" key="1">
    <citation type="journal article" date="2020" name="Stud. Mycol.">
        <title>101 Dothideomycetes genomes: a test case for predicting lifestyles and emergence of pathogens.</title>
        <authorList>
            <person name="Haridas S."/>
            <person name="Albert R."/>
            <person name="Binder M."/>
            <person name="Bloem J."/>
            <person name="Labutti K."/>
            <person name="Salamov A."/>
            <person name="Andreopoulos B."/>
            <person name="Baker S."/>
            <person name="Barry K."/>
            <person name="Bills G."/>
            <person name="Bluhm B."/>
            <person name="Cannon C."/>
            <person name="Castanera R."/>
            <person name="Culley D."/>
            <person name="Daum C."/>
            <person name="Ezra D."/>
            <person name="Gonzalez J."/>
            <person name="Henrissat B."/>
            <person name="Kuo A."/>
            <person name="Liang C."/>
            <person name="Lipzen A."/>
            <person name="Lutzoni F."/>
            <person name="Magnuson J."/>
            <person name="Mondo S."/>
            <person name="Nolan M."/>
            <person name="Ohm R."/>
            <person name="Pangilinan J."/>
            <person name="Park H.-J."/>
            <person name="Ramirez L."/>
            <person name="Alfaro M."/>
            <person name="Sun H."/>
            <person name="Tritt A."/>
            <person name="Yoshinaga Y."/>
            <person name="Zwiers L.-H."/>
            <person name="Turgeon B."/>
            <person name="Goodwin S."/>
            <person name="Spatafora J."/>
            <person name="Crous P."/>
            <person name="Grigoriev I."/>
        </authorList>
    </citation>
    <scope>NUCLEOTIDE SEQUENCE</scope>
    <source>
        <strain evidence="14">Tuck. ex Michener</strain>
    </source>
</reference>
<organism evidence="14 15">
    <name type="scientific">Viridothelium virens</name>
    <name type="common">Speckled blister lichen</name>
    <name type="synonym">Trypethelium virens</name>
    <dbReference type="NCBI Taxonomy" id="1048519"/>
    <lineage>
        <taxon>Eukaryota</taxon>
        <taxon>Fungi</taxon>
        <taxon>Dikarya</taxon>
        <taxon>Ascomycota</taxon>
        <taxon>Pezizomycotina</taxon>
        <taxon>Dothideomycetes</taxon>
        <taxon>Dothideomycetes incertae sedis</taxon>
        <taxon>Trypetheliales</taxon>
        <taxon>Trypetheliaceae</taxon>
        <taxon>Viridothelium</taxon>
    </lineage>
</organism>
<evidence type="ECO:0000256" key="9">
    <source>
        <dbReference type="ARBA" id="ARBA00023098"/>
    </source>
</evidence>
<dbReference type="EMBL" id="ML991782">
    <property type="protein sequence ID" value="KAF2237010.1"/>
    <property type="molecule type" value="Genomic_DNA"/>
</dbReference>
<feature type="transmembrane region" description="Helical" evidence="13">
    <location>
        <begin position="94"/>
        <end position="112"/>
    </location>
</feature>
<evidence type="ECO:0000256" key="11">
    <source>
        <dbReference type="ARBA" id="ARBA00023166"/>
    </source>
</evidence>
<evidence type="ECO:0000256" key="7">
    <source>
        <dbReference type="ARBA" id="ARBA00022989"/>
    </source>
</evidence>
<evidence type="ECO:0000256" key="3">
    <source>
        <dbReference type="ARBA" id="ARBA00022516"/>
    </source>
</evidence>